<dbReference type="Gene3D" id="1.10.287.130">
    <property type="match status" value="1"/>
</dbReference>
<evidence type="ECO:0000256" key="2">
    <source>
        <dbReference type="ARBA" id="ARBA00012438"/>
    </source>
</evidence>
<dbReference type="InterPro" id="IPR004358">
    <property type="entry name" value="Sig_transdc_His_kin-like_C"/>
</dbReference>
<reference evidence="11" key="2">
    <citation type="journal article" date="2021" name="Microbiome">
        <title>Successional dynamics and alternative stable states in a saline activated sludge microbial community over 9 years.</title>
        <authorList>
            <person name="Wang Y."/>
            <person name="Ye J."/>
            <person name="Ju F."/>
            <person name="Liu L."/>
            <person name="Boyd J.A."/>
            <person name="Deng Y."/>
            <person name="Parks D.H."/>
            <person name="Jiang X."/>
            <person name="Yin X."/>
            <person name="Woodcroft B.J."/>
            <person name="Tyson G.W."/>
            <person name="Hugenholtz P."/>
            <person name="Polz M.F."/>
            <person name="Zhang T."/>
        </authorList>
    </citation>
    <scope>NUCLEOTIDE SEQUENCE</scope>
    <source>
        <strain evidence="11">HKST-UBA17</strain>
    </source>
</reference>
<feature type="transmembrane region" description="Helical" evidence="9">
    <location>
        <begin position="139"/>
        <end position="158"/>
    </location>
</feature>
<dbReference type="InterPro" id="IPR036890">
    <property type="entry name" value="HATPase_C_sf"/>
</dbReference>
<keyword evidence="3" id="KW-0597">Phosphoprotein</keyword>
<dbReference type="AlphaFoldDB" id="A0A955I1Q7"/>
<dbReference type="Proteomes" id="UP000741282">
    <property type="component" value="Unassembled WGS sequence"/>
</dbReference>
<evidence type="ECO:0000256" key="4">
    <source>
        <dbReference type="ARBA" id="ARBA00022679"/>
    </source>
</evidence>
<keyword evidence="9" id="KW-0812">Transmembrane</keyword>
<dbReference type="InterPro" id="IPR036097">
    <property type="entry name" value="HisK_dim/P_sf"/>
</dbReference>
<keyword evidence="9" id="KW-0472">Membrane</keyword>
<dbReference type="EC" id="2.7.13.3" evidence="2"/>
<organism evidence="11 12">
    <name type="scientific">Candidatus Dojkabacteria bacterium</name>
    <dbReference type="NCBI Taxonomy" id="2099670"/>
    <lineage>
        <taxon>Bacteria</taxon>
        <taxon>Candidatus Dojkabacteria</taxon>
    </lineage>
</organism>
<proteinExistence type="predicted"/>
<dbReference type="PRINTS" id="PR00344">
    <property type="entry name" value="BCTRLSENSOR"/>
</dbReference>
<name>A0A955I1Q7_9BACT</name>
<evidence type="ECO:0000256" key="3">
    <source>
        <dbReference type="ARBA" id="ARBA00022553"/>
    </source>
</evidence>
<keyword evidence="9" id="KW-1133">Transmembrane helix</keyword>
<sequence length="779" mass="89149">MLEVVALVIILILCLYIFVSVWGARDLSNTIQRKTFAIMVFWIILWVVSILLTDLFYKNLSVSLWTSRLSFTSSALITYWYYMFVREYRNGKKYDLGLVFWGIVTAIFLMVSLTSTIVNKVYLFDNGLKSEGGILYQPFAIYTGVLFIYSAGLFFRSYQTEKNQVVKTQMLYIFIGSVISITFTFITNLVLPILGFKEIRALGPIGLSFFIFATYYAIIRYRFLSTKLILSRFVYTLLLAVVPYAVFHIVILLQNLIFGSVYDNGALISGYFYSVAFIYIFSEANKNIEGLVKKMFYSSEVNPQEEKTKLTKLLDKNLDIESIINGAKNLLEKVYGTKTCVLVMKENEVLKQYSIITESCEIDNKIGIIQKIEKPVIRDELVYLNGERKELENFFKKLDIQCLIPFTIKENFGWDVFFALGDKRDGSNYSIQDIDYIKSISSVMSAALQRAFLHKQVQDFNDTLKQKVDEQIKDLKEKIEQVNEARRKEHDMLDIMGHELRTPMTIIKNYYVLLPKLLEKMNLDKSNEENSKKYDSYMATMGENIVREIKLINTLLSATKLDDGRLELNLEPVDIIDVVEDGIEGQRKHAEDKQLDINFEKPDNFSDYPKVFADRVRIQEVMDNLLNNAVKYTEKGSVTVRLNKDDKLVKVEVHDTGVGISEDDIKKLGKKFYRSNQYIMEREKSASLVRPGGTGLGLFVTFGLVEAMGGKVDIKSELGKGSVFSYTVPLATEEQLEVKSDKGKFSGNMFERLGLGKKKEGKSNSNAGKSLQELLKEGN</sequence>
<evidence type="ECO:0000256" key="5">
    <source>
        <dbReference type="ARBA" id="ARBA00022777"/>
    </source>
</evidence>
<feature type="transmembrane region" description="Helical" evidence="9">
    <location>
        <begin position="36"/>
        <end position="57"/>
    </location>
</feature>
<comment type="caution">
    <text evidence="11">The sequence shown here is derived from an EMBL/GenBank/DDBJ whole genome shotgun (WGS) entry which is preliminary data.</text>
</comment>
<feature type="transmembrane region" description="Helical" evidence="9">
    <location>
        <begin position="63"/>
        <end position="84"/>
    </location>
</feature>
<dbReference type="InterPro" id="IPR003661">
    <property type="entry name" value="HisK_dim/P_dom"/>
</dbReference>
<protein>
    <recommendedName>
        <fullName evidence="2">histidine kinase</fullName>
        <ecNumber evidence="2">2.7.13.3</ecNumber>
    </recommendedName>
</protein>
<feature type="transmembrane region" description="Helical" evidence="9">
    <location>
        <begin position="233"/>
        <end position="253"/>
    </location>
</feature>
<dbReference type="EMBL" id="JAGQLN010000009">
    <property type="protein sequence ID" value="MCA9376841.1"/>
    <property type="molecule type" value="Genomic_DNA"/>
</dbReference>
<feature type="transmembrane region" description="Helical" evidence="9">
    <location>
        <begin position="170"/>
        <end position="195"/>
    </location>
</feature>
<evidence type="ECO:0000256" key="7">
    <source>
        <dbReference type="SAM" id="Coils"/>
    </source>
</evidence>
<keyword evidence="5" id="KW-0418">Kinase</keyword>
<dbReference type="SMART" id="SM00387">
    <property type="entry name" value="HATPase_c"/>
    <property type="match status" value="1"/>
</dbReference>
<keyword evidence="7" id="KW-0175">Coiled coil</keyword>
<evidence type="ECO:0000256" key="9">
    <source>
        <dbReference type="SAM" id="Phobius"/>
    </source>
</evidence>
<evidence type="ECO:0000256" key="6">
    <source>
        <dbReference type="ARBA" id="ARBA00023012"/>
    </source>
</evidence>
<dbReference type="Gene3D" id="3.30.565.10">
    <property type="entry name" value="Histidine kinase-like ATPase, C-terminal domain"/>
    <property type="match status" value="1"/>
</dbReference>
<gene>
    <name evidence="11" type="ORF">KC685_02895</name>
</gene>
<dbReference type="PANTHER" id="PTHR43711:SF1">
    <property type="entry name" value="HISTIDINE KINASE 1"/>
    <property type="match status" value="1"/>
</dbReference>
<feature type="transmembrane region" description="Helical" evidence="9">
    <location>
        <begin position="96"/>
        <end position="119"/>
    </location>
</feature>
<evidence type="ECO:0000259" key="10">
    <source>
        <dbReference type="PROSITE" id="PS50109"/>
    </source>
</evidence>
<evidence type="ECO:0000313" key="11">
    <source>
        <dbReference type="EMBL" id="MCA9376841.1"/>
    </source>
</evidence>
<feature type="coiled-coil region" evidence="7">
    <location>
        <begin position="461"/>
        <end position="492"/>
    </location>
</feature>
<reference evidence="11" key="1">
    <citation type="submission" date="2020-04" db="EMBL/GenBank/DDBJ databases">
        <authorList>
            <person name="Zhang T."/>
        </authorList>
    </citation>
    <scope>NUCLEOTIDE SEQUENCE</scope>
    <source>
        <strain evidence="11">HKST-UBA17</strain>
    </source>
</reference>
<dbReference type="InterPro" id="IPR050736">
    <property type="entry name" value="Sensor_HK_Regulatory"/>
</dbReference>
<comment type="catalytic activity">
    <reaction evidence="1">
        <text>ATP + protein L-histidine = ADP + protein N-phospho-L-histidine.</text>
        <dbReference type="EC" id="2.7.13.3"/>
    </reaction>
</comment>
<evidence type="ECO:0000313" key="12">
    <source>
        <dbReference type="Proteomes" id="UP000741282"/>
    </source>
</evidence>
<keyword evidence="4" id="KW-0808">Transferase</keyword>
<evidence type="ECO:0000256" key="1">
    <source>
        <dbReference type="ARBA" id="ARBA00000085"/>
    </source>
</evidence>
<dbReference type="PANTHER" id="PTHR43711">
    <property type="entry name" value="TWO-COMPONENT HISTIDINE KINASE"/>
    <property type="match status" value="1"/>
</dbReference>
<feature type="domain" description="Histidine kinase" evidence="10">
    <location>
        <begin position="495"/>
        <end position="732"/>
    </location>
</feature>
<keyword evidence="6" id="KW-0902">Two-component regulatory system</keyword>
<accession>A0A955I1Q7</accession>
<dbReference type="PROSITE" id="PS50109">
    <property type="entry name" value="HIS_KIN"/>
    <property type="match status" value="1"/>
</dbReference>
<dbReference type="SUPFAM" id="SSF47384">
    <property type="entry name" value="Homodimeric domain of signal transducing histidine kinase"/>
    <property type="match status" value="1"/>
</dbReference>
<dbReference type="GO" id="GO:0000155">
    <property type="term" value="F:phosphorelay sensor kinase activity"/>
    <property type="evidence" value="ECO:0007669"/>
    <property type="project" value="InterPro"/>
</dbReference>
<evidence type="ECO:0000256" key="8">
    <source>
        <dbReference type="SAM" id="MobiDB-lite"/>
    </source>
</evidence>
<dbReference type="InterPro" id="IPR005467">
    <property type="entry name" value="His_kinase_dom"/>
</dbReference>
<dbReference type="InterPro" id="IPR003594">
    <property type="entry name" value="HATPase_dom"/>
</dbReference>
<feature type="region of interest" description="Disordered" evidence="8">
    <location>
        <begin position="756"/>
        <end position="779"/>
    </location>
</feature>
<feature type="transmembrane region" description="Helical" evidence="9">
    <location>
        <begin position="6"/>
        <end position="24"/>
    </location>
</feature>
<feature type="transmembrane region" description="Helical" evidence="9">
    <location>
        <begin position="201"/>
        <end position="221"/>
    </location>
</feature>
<dbReference type="CDD" id="cd00082">
    <property type="entry name" value="HisKA"/>
    <property type="match status" value="1"/>
</dbReference>
<dbReference type="SUPFAM" id="SSF55874">
    <property type="entry name" value="ATPase domain of HSP90 chaperone/DNA topoisomerase II/histidine kinase"/>
    <property type="match status" value="1"/>
</dbReference>
<dbReference type="Pfam" id="PF02518">
    <property type="entry name" value="HATPase_c"/>
    <property type="match status" value="1"/>
</dbReference>